<gene>
    <name evidence="2" type="ordered locus">Cyan7425_3358</name>
</gene>
<accession>B8HPX3</accession>
<dbReference type="EMBL" id="CP001344">
    <property type="protein sequence ID" value="ACL45682.1"/>
    <property type="molecule type" value="Genomic_DNA"/>
</dbReference>
<dbReference type="InterPro" id="IPR039498">
    <property type="entry name" value="NTP_transf_5"/>
</dbReference>
<dbReference type="STRING" id="395961.Cyan7425_3358"/>
<keyword evidence="1" id="KW-0812">Transmembrane</keyword>
<evidence type="ECO:0000313" key="2">
    <source>
        <dbReference type="EMBL" id="ACL45682.1"/>
    </source>
</evidence>
<protein>
    <recommendedName>
        <fullName evidence="3">Nucleotidyltransferase family protein</fullName>
    </recommendedName>
</protein>
<dbReference type="Pfam" id="PF14907">
    <property type="entry name" value="NTP_transf_5"/>
    <property type="match status" value="1"/>
</dbReference>
<organism evidence="2">
    <name type="scientific">Cyanothece sp. (strain PCC 7425 / ATCC 29141)</name>
    <dbReference type="NCBI Taxonomy" id="395961"/>
    <lineage>
        <taxon>Bacteria</taxon>
        <taxon>Bacillati</taxon>
        <taxon>Cyanobacteriota</taxon>
        <taxon>Cyanophyceae</taxon>
        <taxon>Gomontiellales</taxon>
        <taxon>Cyanothecaceae</taxon>
        <taxon>Cyanothece</taxon>
    </lineage>
</organism>
<name>B8HPX3_CYAP4</name>
<keyword evidence="1" id="KW-0472">Membrane</keyword>
<dbReference type="OrthoDB" id="5366220at2"/>
<proteinExistence type="predicted"/>
<dbReference type="KEGG" id="cyn:Cyan7425_3358"/>
<dbReference type="eggNOG" id="COG1216">
    <property type="taxonomic scope" value="Bacteria"/>
</dbReference>
<dbReference type="AlphaFoldDB" id="B8HPX3"/>
<reference evidence="2" key="1">
    <citation type="submission" date="2009-01" db="EMBL/GenBank/DDBJ databases">
        <title>Complete sequence of chromosome Cyanothece sp. PCC 7425.</title>
        <authorList>
            <consortium name="US DOE Joint Genome Institute"/>
            <person name="Lucas S."/>
            <person name="Copeland A."/>
            <person name="Lapidus A."/>
            <person name="Glavina del Rio T."/>
            <person name="Dalin E."/>
            <person name="Tice H."/>
            <person name="Bruce D."/>
            <person name="Goodwin L."/>
            <person name="Pitluck S."/>
            <person name="Sims D."/>
            <person name="Meineke L."/>
            <person name="Brettin T."/>
            <person name="Detter J.C."/>
            <person name="Han C."/>
            <person name="Larimer F."/>
            <person name="Land M."/>
            <person name="Hauser L."/>
            <person name="Kyrpides N."/>
            <person name="Ovchinnikova G."/>
            <person name="Liberton M."/>
            <person name="Stoeckel J."/>
            <person name="Banerjee A."/>
            <person name="Singh A."/>
            <person name="Page L."/>
            <person name="Sato H."/>
            <person name="Zhao L."/>
            <person name="Sherman L."/>
            <person name="Pakrasi H."/>
            <person name="Richardson P."/>
        </authorList>
    </citation>
    <scope>NUCLEOTIDE SEQUENCE</scope>
    <source>
        <strain evidence="2">PCC 7425</strain>
    </source>
</reference>
<feature type="transmembrane region" description="Helical" evidence="1">
    <location>
        <begin position="293"/>
        <end position="315"/>
    </location>
</feature>
<dbReference type="HOGENOM" id="CLU_036186_0_0_3"/>
<evidence type="ECO:0000256" key="1">
    <source>
        <dbReference type="SAM" id="Phobius"/>
    </source>
</evidence>
<keyword evidence="1" id="KW-1133">Transmembrane helix</keyword>
<evidence type="ECO:0008006" key="3">
    <source>
        <dbReference type="Google" id="ProtNLM"/>
    </source>
</evidence>
<sequence length="390" mass="44821">MIFLPSDMDILLACLRLYLGTITIDEVTGLLSKSIDWKTLIQTSIAQGVMPILYESLKTIEQKYVPRSVMVQLQTLNRMNGLNNLSRVQELLKILLVLEKEGIEAIPFKGPILASCAYGNIALRQYNDLDIIVRKQDFWQAKAVLMNLGYTSKLSEKRQLNTITSIRQISLSHVSVEAEMFNRQFQPSLMHSNLERNIDLHWGIYLRKFLNPDQLERFWQHLVSVKLSNQSVQTFSPEVALIIQCFNLAKDGSRYRSLKQFFDIAQIIKAHPNLNWDLVLDITSELRTSRLCMLWLGIVHGLLGIPLPIVIIPAFNKNQLGYDEATNYDFHQSADTILDLWLRYANSFKTLDGWGDRFRFTVYAVKYLSIKFLLKNTVLCSSLELEDGSP</sequence>